<feature type="compositionally biased region" description="Polar residues" evidence="1">
    <location>
        <begin position="385"/>
        <end position="402"/>
    </location>
</feature>
<evidence type="ECO:0000256" key="1">
    <source>
        <dbReference type="SAM" id="MobiDB-lite"/>
    </source>
</evidence>
<feature type="compositionally biased region" description="Basic and acidic residues" evidence="1">
    <location>
        <begin position="317"/>
        <end position="382"/>
    </location>
</feature>
<dbReference type="Proteomes" id="UP000009027">
    <property type="component" value="Unassembled WGS sequence"/>
</dbReference>
<keyword evidence="3" id="KW-1185">Reference proteome</keyword>
<feature type="compositionally biased region" description="Basic and acidic residues" evidence="1">
    <location>
        <begin position="278"/>
        <end position="298"/>
    </location>
</feature>
<dbReference type="EMBL" id="CAEX01001053">
    <property type="protein sequence ID" value="CCD18388.1"/>
    <property type="molecule type" value="Genomic_DNA"/>
</dbReference>
<reference evidence="2 3" key="1">
    <citation type="journal article" date="2012" name="Proc. Natl. Acad. Sci. U.S.A.">
        <title>Antigenic diversity is generated by distinct evolutionary mechanisms in African trypanosome species.</title>
        <authorList>
            <person name="Jackson A.P."/>
            <person name="Berry A."/>
            <person name="Aslett M."/>
            <person name="Allison H.C."/>
            <person name="Burton P."/>
            <person name="Vavrova-Anderson J."/>
            <person name="Brown R."/>
            <person name="Browne H."/>
            <person name="Corton N."/>
            <person name="Hauser H."/>
            <person name="Gamble J."/>
            <person name="Gilderthorp R."/>
            <person name="Marcello L."/>
            <person name="McQuillan J."/>
            <person name="Otto T.D."/>
            <person name="Quail M.A."/>
            <person name="Sanders M.J."/>
            <person name="van Tonder A."/>
            <person name="Ginger M.L."/>
            <person name="Field M.C."/>
            <person name="Barry J.D."/>
            <person name="Hertz-Fowler C."/>
            <person name="Berriman M."/>
        </authorList>
    </citation>
    <scope>NUCLEOTIDE SEQUENCE</scope>
    <source>
        <strain evidence="2 3">Y486</strain>
    </source>
</reference>
<organism evidence="2 3">
    <name type="scientific">Trypanosoma vivax (strain Y486)</name>
    <dbReference type="NCBI Taxonomy" id="1055687"/>
    <lineage>
        <taxon>Eukaryota</taxon>
        <taxon>Discoba</taxon>
        <taxon>Euglenozoa</taxon>
        <taxon>Kinetoplastea</taxon>
        <taxon>Metakinetoplastina</taxon>
        <taxon>Trypanosomatida</taxon>
        <taxon>Trypanosomatidae</taxon>
        <taxon>Trypanosoma</taxon>
        <taxon>Duttonella</taxon>
    </lineage>
</organism>
<feature type="region of interest" description="Disordered" evidence="1">
    <location>
        <begin position="267"/>
        <end position="423"/>
    </location>
</feature>
<gene>
    <name evidence="2" type="ORF">TvY486_0010710</name>
</gene>
<feature type="compositionally biased region" description="Polar residues" evidence="1">
    <location>
        <begin position="299"/>
        <end position="312"/>
    </location>
</feature>
<protein>
    <submittedName>
        <fullName evidence="2">Uncharacterized protein</fullName>
    </submittedName>
</protein>
<dbReference type="AlphaFoldDB" id="F9WLJ6"/>
<evidence type="ECO:0000313" key="3">
    <source>
        <dbReference type="Proteomes" id="UP000009027"/>
    </source>
</evidence>
<evidence type="ECO:0000313" key="2">
    <source>
        <dbReference type="EMBL" id="CCD18388.1"/>
    </source>
</evidence>
<proteinExistence type="predicted"/>
<sequence>MQHLYGMATTNYVLKKRVRGPANVAMASSMRTTIRAVLFVALATVVPVTVMSQAVKNTSMLADCRFCLNVSGSNRTSKCLDKNVVLYGATRRTASVVLTASSGGLPCKRGTEKPELRLPRPYAKWFNCHNSTEVVNCTDSVTNHFIGSSGDYACRRNTKGDGKEYMCVECSLEHASYRKGSCLYGGEYVFFPNFTQYTGQLSCAGGACATDLSVYRKQLVLCAKGASVADPDTSRICYYLQWANHWSLSACDGCKITDDDINITDEEWPVESQGQESSDVKESERDTPHSQPHDERQNVNDGTEVPQSSNDTPESEVGVKAEDADETAHVNGDHKRPVVEPNSDKESAVDVSNEKNKEETQPRGEKETERVPVNDPKREDGVTHSGVTESTAGDDTSAASTEKSNEKAPEPEGQLEGLAPKQIAGNRTLPYTAITGTAEALNSTLAALPADRVVVPGDGVALWRGRTLAACLPAALLCADVTVF</sequence>
<name>F9WLJ6_TRYVY</name>
<accession>F9WLJ6</accession>